<feature type="transmembrane region" description="Helical" evidence="1">
    <location>
        <begin position="85"/>
        <end position="107"/>
    </location>
</feature>
<keyword evidence="3" id="KW-1185">Reference proteome</keyword>
<feature type="transmembrane region" description="Helical" evidence="1">
    <location>
        <begin position="114"/>
        <end position="132"/>
    </location>
</feature>
<dbReference type="Proteomes" id="UP001522662">
    <property type="component" value="Unassembled WGS sequence"/>
</dbReference>
<gene>
    <name evidence="2" type="ORF">MKJ03_06120</name>
</gene>
<dbReference type="EMBL" id="JALAYX010000002">
    <property type="protein sequence ID" value="MCJ8237893.1"/>
    <property type="molecule type" value="Genomic_DNA"/>
</dbReference>
<evidence type="ECO:0000313" key="2">
    <source>
        <dbReference type="EMBL" id="MCJ8237893.1"/>
    </source>
</evidence>
<keyword evidence="1" id="KW-1133">Transmembrane helix</keyword>
<name>A0ABT0CXH3_9HYPH</name>
<dbReference type="RefSeq" id="WP_245135640.1">
    <property type="nucleotide sequence ID" value="NZ_CP128477.1"/>
</dbReference>
<dbReference type="Pfam" id="PF04403">
    <property type="entry name" value="PqiA"/>
    <property type="match status" value="1"/>
</dbReference>
<keyword evidence="2" id="KW-0614">Plasmid</keyword>
<feature type="transmembrane region" description="Helical" evidence="1">
    <location>
        <begin position="144"/>
        <end position="163"/>
    </location>
</feature>
<dbReference type="InterPro" id="IPR007498">
    <property type="entry name" value="PqiA-like"/>
</dbReference>
<comment type="caution">
    <text evidence="2">The sequence shown here is derived from an EMBL/GenBank/DDBJ whole genome shotgun (WGS) entry which is preliminary data.</text>
</comment>
<organism evidence="2 3">
    <name type="scientific">Peteryoungia algae</name>
    <dbReference type="NCBI Taxonomy" id="2919917"/>
    <lineage>
        <taxon>Bacteria</taxon>
        <taxon>Pseudomonadati</taxon>
        <taxon>Pseudomonadota</taxon>
        <taxon>Alphaproteobacteria</taxon>
        <taxon>Hyphomicrobiales</taxon>
        <taxon>Rhizobiaceae</taxon>
        <taxon>Peteryoungia</taxon>
    </lineage>
</organism>
<accession>A0ABT0CXH3</accession>
<reference evidence="2 3" key="1">
    <citation type="submission" date="2022-03" db="EMBL/GenBank/DDBJ databases">
        <title>Rhizobium SSM4.3 sp. nov., isolated from Sediment (Gouqi Island).</title>
        <authorList>
            <person name="Chen G."/>
        </authorList>
    </citation>
    <scope>NUCLEOTIDE SEQUENCE [LARGE SCALE GENOMIC DNA]</scope>
    <source>
        <strain evidence="2 3">SSM4.3</strain>
        <plasmid evidence="2">unnamed</plasmid>
    </source>
</reference>
<protein>
    <submittedName>
        <fullName evidence="2">Paraquat-inducible protein A</fullName>
    </submittedName>
</protein>
<keyword evidence="1" id="KW-0812">Transmembrane</keyword>
<proteinExistence type="predicted"/>
<evidence type="ECO:0000256" key="1">
    <source>
        <dbReference type="SAM" id="Phobius"/>
    </source>
</evidence>
<feature type="transmembrane region" description="Helical" evidence="1">
    <location>
        <begin position="44"/>
        <end position="65"/>
    </location>
</feature>
<keyword evidence="1" id="KW-0472">Membrane</keyword>
<geneLocation type="plasmid" evidence="2">
    <name>unnamed</name>
</geneLocation>
<evidence type="ECO:0000313" key="3">
    <source>
        <dbReference type="Proteomes" id="UP001522662"/>
    </source>
</evidence>
<sequence length="205" mass="21988">MVNDPHHIGCPNCDTVHRFSAQELTVPTRCARCGYRLTLGRKDAVLRVTMLALTSLVLMGLALFAPFLTLNAGPFESRASVIDVIFGFAEGIMVPLSFAVLFFIVIIPAMRSGLLIYALAPNLAGVAHAPLARPALRLAFTLKPWAMVEIFMVGVAVALVKLAGMATVDTGAAFWAFVLLVLVNAAQDAFMCRNTLWTTVGTPPS</sequence>